<accession>A0A4S2M796</accession>
<name>A0A4S2M796_OPIFE</name>
<keyword evidence="11" id="KW-0249">Electron transport</keyword>
<evidence type="ECO:0000256" key="10">
    <source>
        <dbReference type="ARBA" id="ARBA00022946"/>
    </source>
</evidence>
<organism evidence="18 19">
    <name type="scientific">Opisthorchis felineus</name>
    <dbReference type="NCBI Taxonomy" id="147828"/>
    <lineage>
        <taxon>Eukaryota</taxon>
        <taxon>Metazoa</taxon>
        <taxon>Spiralia</taxon>
        <taxon>Lophotrochozoa</taxon>
        <taxon>Platyhelminthes</taxon>
        <taxon>Trematoda</taxon>
        <taxon>Digenea</taxon>
        <taxon>Opisthorchiida</taxon>
        <taxon>Opisthorchiata</taxon>
        <taxon>Opisthorchiidae</taxon>
        <taxon>Opisthorchis</taxon>
    </lineage>
</organism>
<evidence type="ECO:0000256" key="14">
    <source>
        <dbReference type="ARBA" id="ARBA00023136"/>
    </source>
</evidence>
<keyword evidence="13" id="KW-0496">Mitochondrion</keyword>
<sequence>MLIALCGNVQRLSAPLRQLTSRLSLHTQRSVLEQFVFRPTTYFTLVTPLRNAGTKRLFEVKPSEFLNARALDTLHFYAMLGLVPCLVLVFLVNMFVGPAELTDIPEGYEPRHWEYHKHPISRFIAKYMSPHPQKVYESFLGQLDDIREQKELIFEDRWLRSSDRTYGDYRGWYFIPANPAGVIRAQKELELDQEMGEHVSR</sequence>
<keyword evidence="6" id="KW-0813">Transport</keyword>
<dbReference type="EMBL" id="SJOL01004009">
    <property type="protein sequence ID" value="TGZ72136.1"/>
    <property type="molecule type" value="Genomic_DNA"/>
</dbReference>
<comment type="similarity">
    <text evidence="3">Belongs to the complex I NDUFB5 subunit family.</text>
</comment>
<keyword evidence="9" id="KW-0999">Mitochondrion inner membrane</keyword>
<keyword evidence="7" id="KW-0679">Respiratory chain</keyword>
<comment type="subcellular location">
    <subcellularLocation>
        <location evidence="2">Mitochondrion inner membrane</location>
        <topology evidence="2">Single-pass membrane protein</topology>
    </subcellularLocation>
</comment>
<dbReference type="EMBL" id="SJOL01004009">
    <property type="protein sequence ID" value="TGZ72139.1"/>
    <property type="molecule type" value="Genomic_DNA"/>
</dbReference>
<evidence type="ECO:0000256" key="1">
    <source>
        <dbReference type="ARBA" id="ARBA00003195"/>
    </source>
</evidence>
<comment type="subunit">
    <text evidence="4">Complex I is composed of 45 different subunits.</text>
</comment>
<dbReference type="OrthoDB" id="9995605at2759"/>
<feature type="transmembrane region" description="Helical" evidence="17">
    <location>
        <begin position="74"/>
        <end position="96"/>
    </location>
</feature>
<evidence type="ECO:0000256" key="16">
    <source>
        <dbReference type="ARBA" id="ARBA00032550"/>
    </source>
</evidence>
<evidence type="ECO:0000256" key="5">
    <source>
        <dbReference type="ARBA" id="ARBA00015175"/>
    </source>
</evidence>
<evidence type="ECO:0000256" key="8">
    <source>
        <dbReference type="ARBA" id="ARBA00022692"/>
    </source>
</evidence>
<comment type="function">
    <text evidence="1">Accessory subunit of the mitochondrial membrane respiratory chain NADH dehydrogenase (Complex I), that is believed not to be involved in catalysis. Complex I functions in the transfer of electrons from NADH to the respiratory chain. The immediate electron acceptor for the enzyme is believed to be ubiquinone.</text>
</comment>
<evidence type="ECO:0000313" key="18">
    <source>
        <dbReference type="EMBL" id="TGZ72136.1"/>
    </source>
</evidence>
<evidence type="ECO:0000256" key="17">
    <source>
        <dbReference type="SAM" id="Phobius"/>
    </source>
</evidence>
<keyword evidence="10" id="KW-0809">Transit peptide</keyword>
<keyword evidence="12 17" id="KW-1133">Transmembrane helix</keyword>
<reference evidence="18 19" key="1">
    <citation type="journal article" date="2019" name="BMC Genomics">
        <title>New insights from Opisthorchis felineus genome: update on genomics of the epidemiologically important liver flukes.</title>
        <authorList>
            <person name="Ershov N.I."/>
            <person name="Mordvinov V.A."/>
            <person name="Prokhortchouk E.B."/>
            <person name="Pakharukova M.Y."/>
            <person name="Gunbin K.V."/>
            <person name="Ustyantsev K."/>
            <person name="Genaev M.A."/>
            <person name="Blinov A.G."/>
            <person name="Mazur A."/>
            <person name="Boulygina E."/>
            <person name="Tsygankova S."/>
            <person name="Khrameeva E."/>
            <person name="Chekanov N."/>
            <person name="Fan G."/>
            <person name="Xiao A."/>
            <person name="Zhang H."/>
            <person name="Xu X."/>
            <person name="Yang H."/>
            <person name="Solovyev V."/>
            <person name="Lee S.M."/>
            <person name="Liu X."/>
            <person name="Afonnikov D.A."/>
            <person name="Skryabin K.G."/>
        </authorList>
    </citation>
    <scope>NUCLEOTIDE SEQUENCE [LARGE SCALE GENOMIC DNA]</scope>
    <source>
        <strain evidence="18">AK-0245</strain>
        <tissue evidence="18">Whole organism</tissue>
    </source>
</reference>
<evidence type="ECO:0000256" key="2">
    <source>
        <dbReference type="ARBA" id="ARBA00004434"/>
    </source>
</evidence>
<keyword evidence="8 17" id="KW-0812">Transmembrane</keyword>
<dbReference type="InterPro" id="IPR019173">
    <property type="entry name" value="NADH_UbQ_OxRdtase_B5_su"/>
</dbReference>
<dbReference type="EMBL" id="SJOL01004009">
    <property type="protein sequence ID" value="TGZ72135.1"/>
    <property type="molecule type" value="Genomic_DNA"/>
</dbReference>
<proteinExistence type="inferred from homology"/>
<evidence type="ECO:0000256" key="15">
    <source>
        <dbReference type="ARBA" id="ARBA00032395"/>
    </source>
</evidence>
<keyword evidence="19" id="KW-1185">Reference proteome</keyword>
<evidence type="ECO:0000256" key="7">
    <source>
        <dbReference type="ARBA" id="ARBA00022660"/>
    </source>
</evidence>
<dbReference type="GO" id="GO:0005743">
    <property type="term" value="C:mitochondrial inner membrane"/>
    <property type="evidence" value="ECO:0007669"/>
    <property type="project" value="UniProtKB-SubCell"/>
</dbReference>
<evidence type="ECO:0000256" key="3">
    <source>
        <dbReference type="ARBA" id="ARBA00007152"/>
    </source>
</evidence>
<evidence type="ECO:0000256" key="9">
    <source>
        <dbReference type="ARBA" id="ARBA00022792"/>
    </source>
</evidence>
<dbReference type="AlphaFoldDB" id="A0A4S2M796"/>
<evidence type="ECO:0000256" key="6">
    <source>
        <dbReference type="ARBA" id="ARBA00022448"/>
    </source>
</evidence>
<protein>
    <recommendedName>
        <fullName evidence="5">NADH dehydrogenase [ubiquinone] 1 beta subcomplex subunit 5, mitochondrial</fullName>
    </recommendedName>
    <alternativeName>
        <fullName evidence="16">Complex I-SGDH</fullName>
    </alternativeName>
    <alternativeName>
        <fullName evidence="15">NADH-ubiquinone oxidoreductase SGDH subunit</fullName>
    </alternativeName>
</protein>
<evidence type="ECO:0000256" key="11">
    <source>
        <dbReference type="ARBA" id="ARBA00022982"/>
    </source>
</evidence>
<dbReference type="Pfam" id="PF09781">
    <property type="entry name" value="NDUF_B5"/>
    <property type="match status" value="1"/>
</dbReference>
<dbReference type="PANTHER" id="PTHR13178">
    <property type="entry name" value="NADH-UBIQUINONE OXIDOREDUCTASE SGDH SUBUNIT"/>
    <property type="match status" value="1"/>
</dbReference>
<evidence type="ECO:0000256" key="12">
    <source>
        <dbReference type="ARBA" id="ARBA00022989"/>
    </source>
</evidence>
<dbReference type="Proteomes" id="UP000308267">
    <property type="component" value="Unassembled WGS sequence"/>
</dbReference>
<comment type="caution">
    <text evidence="18">The sequence shown here is derived from an EMBL/GenBank/DDBJ whole genome shotgun (WGS) entry which is preliminary data.</text>
</comment>
<dbReference type="PANTHER" id="PTHR13178:SF0">
    <property type="entry name" value="NADH DEHYDROGENASE [UBIQUINONE] 1 BETA SUBCOMPLEX SUBUNIT 5, MITOCHONDRIAL"/>
    <property type="match status" value="1"/>
</dbReference>
<keyword evidence="14 17" id="KW-0472">Membrane</keyword>
<evidence type="ECO:0000256" key="13">
    <source>
        <dbReference type="ARBA" id="ARBA00023128"/>
    </source>
</evidence>
<evidence type="ECO:0000313" key="19">
    <source>
        <dbReference type="Proteomes" id="UP000308267"/>
    </source>
</evidence>
<gene>
    <name evidence="18" type="ORF">CRM22_002256</name>
</gene>
<evidence type="ECO:0000256" key="4">
    <source>
        <dbReference type="ARBA" id="ARBA00011533"/>
    </source>
</evidence>